<dbReference type="SUPFAM" id="SSF48452">
    <property type="entry name" value="TPR-like"/>
    <property type="match status" value="2"/>
</dbReference>
<evidence type="ECO:0000256" key="3">
    <source>
        <dbReference type="SAM" id="MobiDB-lite"/>
    </source>
</evidence>
<dbReference type="InterPro" id="IPR016032">
    <property type="entry name" value="Sig_transdc_resp-reg_C-effctor"/>
</dbReference>
<dbReference type="Proteomes" id="UP001551658">
    <property type="component" value="Unassembled WGS sequence"/>
</dbReference>
<keyword evidence="1" id="KW-0547">Nucleotide-binding</keyword>
<dbReference type="SUPFAM" id="SSF52540">
    <property type="entry name" value="P-loop containing nucleoside triphosphate hydrolases"/>
    <property type="match status" value="1"/>
</dbReference>
<dbReference type="PANTHER" id="PTHR16305:SF35">
    <property type="entry name" value="TRANSCRIPTIONAL ACTIVATOR DOMAIN"/>
    <property type="match status" value="1"/>
</dbReference>
<dbReference type="InterPro" id="IPR011990">
    <property type="entry name" value="TPR-like_helical_dom_sf"/>
</dbReference>
<evidence type="ECO:0000256" key="1">
    <source>
        <dbReference type="ARBA" id="ARBA00022741"/>
    </source>
</evidence>
<dbReference type="EMBL" id="JBFAIH010000011">
    <property type="protein sequence ID" value="MEV0364844.1"/>
    <property type="molecule type" value="Genomic_DNA"/>
</dbReference>
<gene>
    <name evidence="5" type="ORF">AB0H72_19305</name>
</gene>
<name>A0ABV3FAW5_9NOCA</name>
<dbReference type="PANTHER" id="PTHR16305">
    <property type="entry name" value="TESTICULAR SOLUBLE ADENYLYL CYCLASE"/>
    <property type="match status" value="1"/>
</dbReference>
<dbReference type="PROSITE" id="PS00622">
    <property type="entry name" value="HTH_LUXR_1"/>
    <property type="match status" value="1"/>
</dbReference>
<proteinExistence type="predicted"/>
<evidence type="ECO:0000259" key="4">
    <source>
        <dbReference type="PROSITE" id="PS50043"/>
    </source>
</evidence>
<protein>
    <submittedName>
        <fullName evidence="5">AAA family ATPase</fullName>
    </submittedName>
</protein>
<dbReference type="RefSeq" id="WP_357980442.1">
    <property type="nucleotide sequence ID" value="NZ_JBFAIH010000011.1"/>
</dbReference>
<feature type="region of interest" description="Disordered" evidence="3">
    <location>
        <begin position="889"/>
        <end position="912"/>
    </location>
</feature>
<reference evidence="5 6" key="1">
    <citation type="submission" date="2024-06" db="EMBL/GenBank/DDBJ databases">
        <title>The Natural Products Discovery Center: Release of the First 8490 Sequenced Strains for Exploring Actinobacteria Biosynthetic Diversity.</title>
        <authorList>
            <person name="Kalkreuter E."/>
            <person name="Kautsar S.A."/>
            <person name="Yang D."/>
            <person name="Bader C.D."/>
            <person name="Teijaro C.N."/>
            <person name="Fluegel L."/>
            <person name="Davis C.M."/>
            <person name="Simpson J.R."/>
            <person name="Lauterbach L."/>
            <person name="Steele A.D."/>
            <person name="Gui C."/>
            <person name="Meng S."/>
            <person name="Li G."/>
            <person name="Viehrig K."/>
            <person name="Ye F."/>
            <person name="Su P."/>
            <person name="Kiefer A.F."/>
            <person name="Nichols A."/>
            <person name="Cepeda A.J."/>
            <person name="Yan W."/>
            <person name="Fan B."/>
            <person name="Jiang Y."/>
            <person name="Adhikari A."/>
            <person name="Zheng C.-J."/>
            <person name="Schuster L."/>
            <person name="Cowan T.M."/>
            <person name="Smanski M.J."/>
            <person name="Chevrette M.G."/>
            <person name="De Carvalho L.P.S."/>
            <person name="Shen B."/>
        </authorList>
    </citation>
    <scope>NUCLEOTIDE SEQUENCE [LARGE SCALE GENOMIC DNA]</scope>
    <source>
        <strain evidence="5 6">NPDC050671</strain>
    </source>
</reference>
<evidence type="ECO:0000256" key="2">
    <source>
        <dbReference type="ARBA" id="ARBA00022840"/>
    </source>
</evidence>
<dbReference type="InterPro" id="IPR000792">
    <property type="entry name" value="Tscrpt_reg_LuxR_C"/>
</dbReference>
<keyword evidence="2" id="KW-0067">ATP-binding</keyword>
<dbReference type="Pfam" id="PF13191">
    <property type="entry name" value="AAA_16"/>
    <property type="match status" value="1"/>
</dbReference>
<evidence type="ECO:0000313" key="6">
    <source>
        <dbReference type="Proteomes" id="UP001551658"/>
    </source>
</evidence>
<dbReference type="PRINTS" id="PR00038">
    <property type="entry name" value="HTHLUXR"/>
</dbReference>
<accession>A0ABV3FAW5</accession>
<keyword evidence="6" id="KW-1185">Reference proteome</keyword>
<dbReference type="PROSITE" id="PS50043">
    <property type="entry name" value="HTH_LUXR_2"/>
    <property type="match status" value="1"/>
</dbReference>
<dbReference type="Pfam" id="PF00196">
    <property type="entry name" value="GerE"/>
    <property type="match status" value="1"/>
</dbReference>
<dbReference type="InterPro" id="IPR036388">
    <property type="entry name" value="WH-like_DNA-bd_sf"/>
</dbReference>
<dbReference type="Gene3D" id="3.40.50.300">
    <property type="entry name" value="P-loop containing nucleotide triphosphate hydrolases"/>
    <property type="match status" value="1"/>
</dbReference>
<organism evidence="5 6">
    <name type="scientific">Nocardia fusca</name>
    <dbReference type="NCBI Taxonomy" id="941183"/>
    <lineage>
        <taxon>Bacteria</taxon>
        <taxon>Bacillati</taxon>
        <taxon>Actinomycetota</taxon>
        <taxon>Actinomycetes</taxon>
        <taxon>Mycobacteriales</taxon>
        <taxon>Nocardiaceae</taxon>
        <taxon>Nocardia</taxon>
    </lineage>
</organism>
<sequence>MGRTAELQAIQAALLATRQGADGAILVTGEPGIGKTRLLREAADRAAALGFQIMHGGGTELEHAIPYAAVIDALDEPLSALRRADLSALGRDSLAELGRLLPSLAAWATPLATTLQIERHRCHHAVRSVLHRLAARRPVLLVLDDVQWADHASVEVVVHLLRHRSPRLMLLLAHRRPSLPDIASAALYRAAYDRTLTVLELYDRTLTVLELEALSLGETAELVHDEALDAGELTQLHTQCGGNPFYLQELARVWRRSATAVTGDAGAGPAEIPAAIRAALAQEVRALSPDARRLLHAAAVAGSSVEWDLAVEISELTTVQARRATNEVVDTGIVHGSATPGQLVFRHPIVRLAVYEAAGYGWRTRAHRRAATALARRGAGLSIRAHHWEFCGTVGDEQVITLLTEAGVAAAPRAPVAAARWFRAALRLLSDDAPAGHRLSLSLSLADALNATGRLGECSEVLRHALDLIPAEAVTDRAGVLTRIALTEQGLGNAAEGGRLLTAALALTPPGGLAAGALRLELAKNHLMMRHWDKAARVAREVRHSAQNCADRRLYLAATAAGAYMGTLQYGDSLVHASAHLDEAASALDALTDTEVAPDLLDGLTHVVYAEVSLERFASAAAHAARGIRLSRDTGHGRHLVELQHLHALAFLMQGRLEAGLATAASAVESALLLGNSPMVALTEATRCWLLMLLGRVSDSLASGALAVRVNAQAPNALFAWHAPLVHGAALIEAGRYRHGRRELLAVAGGHEQLPMFPTTMPYFYRFLVDGELALGRVEAAEQTTRQVESIADAMPMLSMRSGDAKYCRARVQLTCGDSAARVTAEQSVAAYQAAGTLVEVARARLLLGHTLAGDDAPAAERAFDSALSTAELCGAARLAEQARLGLHRVGGRRSSRRSDRPRATTNRFGDLTERQSEIVARVVLGRTNRQISEELHVSEKTVEAHLTRLYTRLGVSSRTELAAVASDSWSSVSGGPPPA</sequence>
<dbReference type="CDD" id="cd06170">
    <property type="entry name" value="LuxR_C_like"/>
    <property type="match status" value="1"/>
</dbReference>
<evidence type="ECO:0000313" key="5">
    <source>
        <dbReference type="EMBL" id="MEV0364844.1"/>
    </source>
</evidence>
<dbReference type="InterPro" id="IPR041664">
    <property type="entry name" value="AAA_16"/>
</dbReference>
<dbReference type="SUPFAM" id="SSF46894">
    <property type="entry name" value="C-terminal effector domain of the bipartite response regulators"/>
    <property type="match status" value="1"/>
</dbReference>
<comment type="caution">
    <text evidence="5">The sequence shown here is derived from an EMBL/GenBank/DDBJ whole genome shotgun (WGS) entry which is preliminary data.</text>
</comment>
<dbReference type="InterPro" id="IPR027417">
    <property type="entry name" value="P-loop_NTPase"/>
</dbReference>
<dbReference type="Gene3D" id="1.25.40.10">
    <property type="entry name" value="Tetratricopeptide repeat domain"/>
    <property type="match status" value="1"/>
</dbReference>
<feature type="domain" description="HTH luxR-type" evidence="4">
    <location>
        <begin position="905"/>
        <end position="970"/>
    </location>
</feature>
<dbReference type="SMART" id="SM00421">
    <property type="entry name" value="HTH_LUXR"/>
    <property type="match status" value="1"/>
</dbReference>
<dbReference type="Gene3D" id="1.10.10.10">
    <property type="entry name" value="Winged helix-like DNA-binding domain superfamily/Winged helix DNA-binding domain"/>
    <property type="match status" value="1"/>
</dbReference>